<comment type="caution">
    <text evidence="2">The sequence shown here is derived from an EMBL/GenBank/DDBJ whole genome shotgun (WGS) entry which is preliminary data.</text>
</comment>
<proteinExistence type="predicted"/>
<gene>
    <name evidence="2" type="ORF">FYJ84_09865</name>
</gene>
<reference evidence="2 3" key="1">
    <citation type="submission" date="2019-08" db="EMBL/GenBank/DDBJ databases">
        <title>In-depth cultivation of the pig gut microbiome towards novel bacterial diversity and tailored functional studies.</title>
        <authorList>
            <person name="Wylensek D."/>
            <person name="Hitch T.C.A."/>
            <person name="Clavel T."/>
        </authorList>
    </citation>
    <scope>NUCLEOTIDE SEQUENCE [LARGE SCALE GENOMIC DNA]</scope>
    <source>
        <strain evidence="2 3">WCA-693-APC-5D-A</strain>
    </source>
</reference>
<dbReference type="Pfam" id="PF13560">
    <property type="entry name" value="HTH_31"/>
    <property type="match status" value="1"/>
</dbReference>
<dbReference type="CDD" id="cd00093">
    <property type="entry name" value="HTH_XRE"/>
    <property type="match status" value="1"/>
</dbReference>
<evidence type="ECO:0000259" key="1">
    <source>
        <dbReference type="PROSITE" id="PS50943"/>
    </source>
</evidence>
<dbReference type="EMBL" id="VUNR01000020">
    <property type="protein sequence ID" value="MSU09291.1"/>
    <property type="molecule type" value="Genomic_DNA"/>
</dbReference>
<dbReference type="SUPFAM" id="SSF47413">
    <property type="entry name" value="lambda repressor-like DNA-binding domains"/>
    <property type="match status" value="1"/>
</dbReference>
<dbReference type="InterPro" id="IPR010982">
    <property type="entry name" value="Lambda_DNA-bd_dom_sf"/>
</dbReference>
<dbReference type="PROSITE" id="PS50943">
    <property type="entry name" value="HTH_CROC1"/>
    <property type="match status" value="1"/>
</dbReference>
<feature type="domain" description="HTH cro/C1-type" evidence="1">
    <location>
        <begin position="15"/>
        <end position="69"/>
    </location>
</feature>
<dbReference type="SMART" id="SM00530">
    <property type="entry name" value="HTH_XRE"/>
    <property type="match status" value="1"/>
</dbReference>
<dbReference type="InterPro" id="IPR001387">
    <property type="entry name" value="Cro/C1-type_HTH"/>
</dbReference>
<name>A0A6I2UJD0_9FIRM</name>
<dbReference type="Proteomes" id="UP000433181">
    <property type="component" value="Unassembled WGS sequence"/>
</dbReference>
<organism evidence="2 3">
    <name type="scientific">Anaerovibrio slackiae</name>
    <dbReference type="NCBI Taxonomy" id="2652309"/>
    <lineage>
        <taxon>Bacteria</taxon>
        <taxon>Bacillati</taxon>
        <taxon>Bacillota</taxon>
        <taxon>Negativicutes</taxon>
        <taxon>Selenomonadales</taxon>
        <taxon>Selenomonadaceae</taxon>
        <taxon>Anaerovibrio</taxon>
    </lineage>
</organism>
<dbReference type="Gene3D" id="1.10.260.40">
    <property type="entry name" value="lambda repressor-like DNA-binding domains"/>
    <property type="match status" value="1"/>
</dbReference>
<evidence type="ECO:0000313" key="2">
    <source>
        <dbReference type="EMBL" id="MSU09291.1"/>
    </source>
</evidence>
<dbReference type="AlphaFoldDB" id="A0A6I2UJD0"/>
<evidence type="ECO:0000313" key="3">
    <source>
        <dbReference type="Proteomes" id="UP000433181"/>
    </source>
</evidence>
<protein>
    <submittedName>
        <fullName evidence="2">Helix-turn-helix domain-containing protein</fullName>
    </submittedName>
</protein>
<keyword evidence="3" id="KW-1185">Reference proteome</keyword>
<sequence length="118" mass="13730">MNQESMRSFSLPEYLEQLLEQKGLTKAEVIERSKLDKVYAYHIFSGRKRPGREKILALAIAMELSVEETQFLLYCAGVRQLYVRNPWDSVIFYALKKKMKIIDVNCLLMQLGENVVLV</sequence>
<accession>A0A6I2UJD0</accession>
<dbReference type="GO" id="GO:0003677">
    <property type="term" value="F:DNA binding"/>
    <property type="evidence" value="ECO:0007669"/>
    <property type="project" value="InterPro"/>
</dbReference>